<sequence length="375" mass="41789">MLTPFDDYPIHSSADPIAHPATGDPNHYDRYWFNGHQKDGHFYFGAAMGHYPVRGVIDAAFSVVLGGVEHSIFASGTMPLDRSTTVGPIRIEVVEPMRTIRYVVAPNEQGISCDLTFRATTVAVEEPRQRRISPAGILTSDHTRLTQWGTWEGTVTVDGEQLRIDAADVSGTRDRSWGTRPVGQQLTMNIPRPELQIFWLWAPLHFGDRFTHFAVHEYSDGTRWLETALVLDPVPGNVAPWQGTPAGGVREGRNIRHQLEFEPGRREITRADLWFDDPAEGEVHIELEKVLTFRMRGLGYWHPYWTHGANHGELEVGRESIALADFDPVARTSLHLQNLVIAKMGDRTGVGVLEQIHLGPHTPTGLTGTVDGFGS</sequence>
<proteinExistence type="predicted"/>
<gene>
    <name evidence="1" type="ORF">MXD59_22980</name>
</gene>
<reference evidence="1 2" key="1">
    <citation type="submission" date="2022-04" db="EMBL/GenBank/DDBJ databases">
        <title>Genome diversity in the genus Frankia.</title>
        <authorList>
            <person name="Carlos-Shanley C."/>
            <person name="Hahn D."/>
        </authorList>
    </citation>
    <scope>NUCLEOTIDE SEQUENCE [LARGE SCALE GENOMIC DNA]</scope>
    <source>
        <strain evidence="1 2">Ag45/Mut15</strain>
    </source>
</reference>
<accession>A0ABT0K524</accession>
<dbReference type="RefSeq" id="WP_248826686.1">
    <property type="nucleotide sequence ID" value="NZ_JALKFT010000038.1"/>
</dbReference>
<dbReference type="SUPFAM" id="SSF159245">
    <property type="entry name" value="AttH-like"/>
    <property type="match status" value="1"/>
</dbReference>
<name>A0ABT0K524_9ACTN</name>
<evidence type="ECO:0000313" key="1">
    <source>
        <dbReference type="EMBL" id="MCK9878592.1"/>
    </source>
</evidence>
<evidence type="ECO:0000313" key="2">
    <source>
        <dbReference type="Proteomes" id="UP001201873"/>
    </source>
</evidence>
<dbReference type="Proteomes" id="UP001201873">
    <property type="component" value="Unassembled WGS sequence"/>
</dbReference>
<comment type="caution">
    <text evidence="1">The sequence shown here is derived from an EMBL/GenBank/DDBJ whole genome shotgun (WGS) entry which is preliminary data.</text>
</comment>
<dbReference type="EMBL" id="JALKFT010000038">
    <property type="protein sequence ID" value="MCK9878592.1"/>
    <property type="molecule type" value="Genomic_DNA"/>
</dbReference>
<organism evidence="1 2">
    <name type="scientific">Frankia umida</name>
    <dbReference type="NCBI Taxonomy" id="573489"/>
    <lineage>
        <taxon>Bacteria</taxon>
        <taxon>Bacillati</taxon>
        <taxon>Actinomycetota</taxon>
        <taxon>Actinomycetes</taxon>
        <taxon>Frankiales</taxon>
        <taxon>Frankiaceae</taxon>
        <taxon>Frankia</taxon>
    </lineage>
</organism>
<keyword evidence="2" id="KW-1185">Reference proteome</keyword>
<protein>
    <submittedName>
        <fullName evidence="1">Uncharacterized protein</fullName>
    </submittedName>
</protein>